<dbReference type="SMART" id="SM00267">
    <property type="entry name" value="GGDEF"/>
    <property type="match status" value="1"/>
</dbReference>
<evidence type="ECO:0000256" key="1">
    <source>
        <dbReference type="SAM" id="Phobius"/>
    </source>
</evidence>
<feature type="domain" description="EAL" evidence="2">
    <location>
        <begin position="365"/>
        <end position="614"/>
    </location>
</feature>
<proteinExistence type="predicted"/>
<feature type="domain" description="GGDEF" evidence="3">
    <location>
        <begin position="219"/>
        <end position="356"/>
    </location>
</feature>
<dbReference type="NCBIfam" id="TIGR00254">
    <property type="entry name" value="GGDEF"/>
    <property type="match status" value="1"/>
</dbReference>
<dbReference type="PROSITE" id="PS50887">
    <property type="entry name" value="GGDEF"/>
    <property type="match status" value="1"/>
</dbReference>
<evidence type="ECO:0000313" key="5">
    <source>
        <dbReference type="Proteomes" id="UP001595420"/>
    </source>
</evidence>
<dbReference type="CDD" id="cd01948">
    <property type="entry name" value="EAL"/>
    <property type="match status" value="1"/>
</dbReference>
<reference evidence="5" key="1">
    <citation type="journal article" date="2019" name="Int. J. Syst. Evol. Microbiol.">
        <title>The Global Catalogue of Microorganisms (GCM) 10K type strain sequencing project: providing services to taxonomists for standard genome sequencing and annotation.</title>
        <authorList>
            <consortium name="The Broad Institute Genomics Platform"/>
            <consortium name="The Broad Institute Genome Sequencing Center for Infectious Disease"/>
            <person name="Wu L."/>
            <person name="Ma J."/>
        </authorList>
    </citation>
    <scope>NUCLEOTIDE SEQUENCE [LARGE SCALE GENOMIC DNA]</scope>
    <source>
        <strain evidence="5">CGMCC 1.16855</strain>
    </source>
</reference>
<name>A0ABV7BR72_9PROT</name>
<accession>A0ABV7BR72</accession>
<keyword evidence="1" id="KW-1133">Transmembrane helix</keyword>
<sequence length="618" mass="66946">MTGAGATAPQPPPADGMGGEAALARLVSGFAAAIALLLALTVPAMHGWSQWREERAAMRAEARVLAHSVTQLATRGPDLWMFQEVRMRGLLSAGQETGTSLRVVNLQGQVLAEVPQPVQWPRFIIAEPIFDSGRAVGLLEIERSLRPTLMGTGVVALLAALLAAAAYVALRLLPLKLLRRAIGRATYLATHDQLTGLPNRRLFHDRLEQIGLRTGRYGGGFAVLALDLDRFKEVNDTLGHAAGDALLRQVARAMTDTLRESDTLARLGGDEFAIIQVDAQQPRSAEALAARLVERLSLPFDVDGHQVTIGTSIGVALSGRVPPDSQLRAGQILQDADTALYRAKAEGRNGFRFFAAEMNEALQARRAMERDLRAALAEGQLRLHYQPQVHLETQQVIGLEALLRWQHPSRGQVMPDQFIGLAEEIGLLSRIGEWVLLEACATATRWPGQRMAVNISANQFQGSDFLRAVRHALDTTGLDPQRLEIEITEGVLMTDTERTLATLGALRQMGVSVAMDDFGTGYSSLGYLQKFRFDKIKIDRSFVSKLAEDAQSVAIIRAVIGITQSLGLRCNAEGVENSEQAALLKAEGCTEAQGYLYGRAVPEQELAALIGAAREAAA</sequence>
<organism evidence="4 5">
    <name type="scientific">Falsiroseomonas tokyonensis</name>
    <dbReference type="NCBI Taxonomy" id="430521"/>
    <lineage>
        <taxon>Bacteria</taxon>
        <taxon>Pseudomonadati</taxon>
        <taxon>Pseudomonadota</taxon>
        <taxon>Alphaproteobacteria</taxon>
        <taxon>Acetobacterales</taxon>
        <taxon>Roseomonadaceae</taxon>
        <taxon>Falsiroseomonas</taxon>
    </lineage>
</organism>
<evidence type="ECO:0000313" key="4">
    <source>
        <dbReference type="EMBL" id="MFC2998605.1"/>
    </source>
</evidence>
<dbReference type="InterPro" id="IPR001633">
    <property type="entry name" value="EAL_dom"/>
</dbReference>
<dbReference type="InterPro" id="IPR000160">
    <property type="entry name" value="GGDEF_dom"/>
</dbReference>
<evidence type="ECO:0000259" key="3">
    <source>
        <dbReference type="PROSITE" id="PS50887"/>
    </source>
</evidence>
<feature type="transmembrane region" description="Helical" evidence="1">
    <location>
        <begin position="22"/>
        <end position="45"/>
    </location>
</feature>
<dbReference type="EMBL" id="JBHRSB010000001">
    <property type="protein sequence ID" value="MFC2998605.1"/>
    <property type="molecule type" value="Genomic_DNA"/>
</dbReference>
<dbReference type="PANTHER" id="PTHR44757">
    <property type="entry name" value="DIGUANYLATE CYCLASE DGCP"/>
    <property type="match status" value="1"/>
</dbReference>
<dbReference type="Pfam" id="PF00990">
    <property type="entry name" value="GGDEF"/>
    <property type="match status" value="1"/>
</dbReference>
<gene>
    <name evidence="4" type="ORF">ACFOD3_01800</name>
</gene>
<keyword evidence="1" id="KW-0812">Transmembrane</keyword>
<dbReference type="RefSeq" id="WP_216834040.1">
    <property type="nucleotide sequence ID" value="NZ_JAFNJS010000001.1"/>
</dbReference>
<evidence type="ECO:0000259" key="2">
    <source>
        <dbReference type="PROSITE" id="PS50883"/>
    </source>
</evidence>
<dbReference type="Pfam" id="PF00563">
    <property type="entry name" value="EAL"/>
    <property type="match status" value="1"/>
</dbReference>
<comment type="caution">
    <text evidence="4">The sequence shown here is derived from an EMBL/GenBank/DDBJ whole genome shotgun (WGS) entry which is preliminary data.</text>
</comment>
<protein>
    <submittedName>
        <fullName evidence="4">Bifunctional diguanylate cyclase/phosphodiesterase</fullName>
    </submittedName>
</protein>
<keyword evidence="1" id="KW-0472">Membrane</keyword>
<dbReference type="Proteomes" id="UP001595420">
    <property type="component" value="Unassembled WGS sequence"/>
</dbReference>
<dbReference type="PROSITE" id="PS50883">
    <property type="entry name" value="EAL"/>
    <property type="match status" value="1"/>
</dbReference>
<dbReference type="CDD" id="cd01949">
    <property type="entry name" value="GGDEF"/>
    <property type="match status" value="1"/>
</dbReference>
<feature type="transmembrane region" description="Helical" evidence="1">
    <location>
        <begin position="149"/>
        <end position="170"/>
    </location>
</feature>
<dbReference type="InterPro" id="IPR052155">
    <property type="entry name" value="Biofilm_reg_signaling"/>
</dbReference>
<dbReference type="SMART" id="SM00052">
    <property type="entry name" value="EAL"/>
    <property type="match status" value="1"/>
</dbReference>
<dbReference type="PANTHER" id="PTHR44757:SF2">
    <property type="entry name" value="BIOFILM ARCHITECTURE MAINTENANCE PROTEIN MBAA"/>
    <property type="match status" value="1"/>
</dbReference>
<keyword evidence="5" id="KW-1185">Reference proteome</keyword>